<keyword evidence="10" id="KW-1185">Reference proteome</keyword>
<evidence type="ECO:0000313" key="9">
    <source>
        <dbReference type="EMBL" id="CBA16249.1"/>
    </source>
</evidence>
<dbReference type="GO" id="GO:0005886">
    <property type="term" value="C:plasma membrane"/>
    <property type="evidence" value="ECO:0007669"/>
    <property type="project" value="UniProtKB-SubCell"/>
</dbReference>
<feature type="domain" description="Integral membrane bound transporter" evidence="8">
    <location>
        <begin position="384"/>
        <end position="508"/>
    </location>
</feature>
<evidence type="ECO:0000256" key="5">
    <source>
        <dbReference type="ARBA" id="ARBA00023136"/>
    </source>
</evidence>
<accession>D2U8J2</accession>
<evidence type="ECO:0000256" key="2">
    <source>
        <dbReference type="ARBA" id="ARBA00022475"/>
    </source>
</evidence>
<dbReference type="Pfam" id="PF13515">
    <property type="entry name" value="FUSC_2"/>
    <property type="match status" value="1"/>
</dbReference>
<feature type="transmembrane region" description="Helical" evidence="7">
    <location>
        <begin position="91"/>
        <end position="117"/>
    </location>
</feature>
<dbReference type="InterPro" id="IPR049453">
    <property type="entry name" value="Memb_transporter_dom"/>
</dbReference>
<evidence type="ECO:0000256" key="6">
    <source>
        <dbReference type="ARBA" id="ARBA00043993"/>
    </source>
</evidence>
<comment type="subcellular location">
    <subcellularLocation>
        <location evidence="1">Cell membrane</location>
        <topology evidence="1">Multi-pass membrane protein</topology>
    </subcellularLocation>
</comment>
<feature type="transmembrane region" description="Helical" evidence="7">
    <location>
        <begin position="375"/>
        <end position="394"/>
    </location>
</feature>
<keyword evidence="4 7" id="KW-1133">Transmembrane helix</keyword>
<organism evidence="9 10">
    <name type="scientific">Xanthomonas albilineans (strain GPE PC73 / CFBP 7063)</name>
    <dbReference type="NCBI Taxonomy" id="380358"/>
    <lineage>
        <taxon>Bacteria</taxon>
        <taxon>Pseudomonadati</taxon>
        <taxon>Pseudomonadota</taxon>
        <taxon>Gammaproteobacteria</taxon>
        <taxon>Lysobacterales</taxon>
        <taxon>Lysobacteraceae</taxon>
        <taxon>Xanthomonas</taxon>
    </lineage>
</organism>
<protein>
    <recommendedName>
        <fullName evidence="8">Integral membrane bound transporter domain-containing protein</fullName>
    </recommendedName>
</protein>
<dbReference type="OrthoDB" id="128040at2"/>
<keyword evidence="5 7" id="KW-0472">Membrane</keyword>
<dbReference type="PANTHER" id="PTHR30509">
    <property type="entry name" value="P-HYDROXYBENZOIC ACID EFFLUX PUMP SUBUNIT-RELATED"/>
    <property type="match status" value="1"/>
</dbReference>
<feature type="transmembrane region" description="Helical" evidence="7">
    <location>
        <begin position="414"/>
        <end position="433"/>
    </location>
</feature>
<comment type="similarity">
    <text evidence="6">Belongs to the YccS/YhfK family.</text>
</comment>
<dbReference type="PANTHER" id="PTHR30509:SF8">
    <property type="entry name" value="INNER MEMBRANE PROTEIN YCCS"/>
    <property type="match status" value="1"/>
</dbReference>
<dbReference type="GeneID" id="57877064"/>
<proteinExistence type="inferred from homology"/>
<dbReference type="Proteomes" id="UP000001890">
    <property type="component" value="Chromosome"/>
</dbReference>
<evidence type="ECO:0000256" key="4">
    <source>
        <dbReference type="ARBA" id="ARBA00022989"/>
    </source>
</evidence>
<gene>
    <name evidence="9" type="ordered locus">XALc_1753</name>
</gene>
<evidence type="ECO:0000256" key="1">
    <source>
        <dbReference type="ARBA" id="ARBA00004651"/>
    </source>
</evidence>
<keyword evidence="2" id="KW-1003">Cell membrane</keyword>
<name>D2U8J2_XANAP</name>
<dbReference type="EMBL" id="FP565176">
    <property type="protein sequence ID" value="CBA16249.1"/>
    <property type="molecule type" value="Genomic_DNA"/>
</dbReference>
<dbReference type="KEGG" id="xal:XALC_1753"/>
<dbReference type="eggNOG" id="COG1289">
    <property type="taxonomic scope" value="Bacteria"/>
</dbReference>
<feature type="transmembrane region" description="Helical" evidence="7">
    <location>
        <begin position="137"/>
        <end position="158"/>
    </location>
</feature>
<dbReference type="PATRIC" id="fig|29447.3.peg.1714"/>
<reference evidence="9 10" key="1">
    <citation type="journal article" date="2009" name="BMC Genomics">
        <title>The complete genome sequence of Xanthomonas albilineans provides new insights into the reductive genome evolution of the xylem-limited Xanthomonadaceae.</title>
        <authorList>
            <person name="Pieretti I."/>
            <person name="Royer M."/>
            <person name="Barbe V."/>
            <person name="Carrere S."/>
            <person name="Koebnik R."/>
            <person name="Cociancich S."/>
            <person name="Couloux A."/>
            <person name="Darrasse A."/>
            <person name="Gouzy J."/>
            <person name="Jacques M.A."/>
            <person name="Lauber E."/>
            <person name="Manceau C."/>
            <person name="Mangenot S."/>
            <person name="Poussier S."/>
            <person name="Segurens B."/>
            <person name="Szurek B."/>
            <person name="Verdier V."/>
            <person name="Arlat M."/>
            <person name="Rott P."/>
        </authorList>
    </citation>
    <scope>NUCLEOTIDE SEQUENCE [LARGE SCALE GENOMIC DNA]</scope>
    <source>
        <strain evidence="10">GPE PC73 / CFBP 7063</strain>
    </source>
</reference>
<dbReference type="STRING" id="380358.XALC_1753"/>
<dbReference type="RefSeq" id="WP_012916249.1">
    <property type="nucleotide sequence ID" value="NC_013722.1"/>
</dbReference>
<dbReference type="AlphaFoldDB" id="D2U8J2"/>
<evidence type="ECO:0000256" key="7">
    <source>
        <dbReference type="SAM" id="Phobius"/>
    </source>
</evidence>
<sequence>MLRSLIALKPRDVPIRVALRNTVAVVAPLALGVASGHAEIGLAVATGALNTMFSDLPGPYRARMQRMLMAALAAGVAALLGMLIGTQTLTLALAALVLGLGGGLLVALGPVAARAGLTSMILLVVSADVHLPPMQSLGVAALIFAGGVLQMLMALAAWPLQRYRPERFALADLMRQIAGIARQRPNASAVAPATEAVLEAMVMLHGQHRSRGLAVQSLRIIAELCERTRQELLTLCDLHGRLETNSPARLPIERVLERSAVVLDQLAYAMDNAADPKAAADSMTGFDDLVDTLAQVQAQTEDTRERRLLRIAVARAQGLGGQLRALVRNGHWASSRGEIQAELAEARLPAALRQRAPLQTLRANLRMSSVAFRHALRCGVCLALAMLFARWQAIPHGYWIPMTTAIVLKPDFGGTLRFGALRVAGTLAGLLLATVLTHAVMDGTAVRLLLLTIFCLGFRLLTQVNYGLGVASLTGMLVLLLSFEGMAPGEAIGERIQATLLGSTLALVAYALWPTWERQHLRATLAQLLLTYRDHLVAVLEGRLQALSETRAAARTARTNVQASIERLRGEPLRKRNLRELTLAESVLANSNRLIRASLMLEAVLREAPVPPALPELQHFHEQAHIALTQLANSLRDGTPPAQATLRADERRLAEALAAHAQEGAEGSVLSALADASDRIADSIGTLTHVLRSTLLPSAPNGTDKAALRQR</sequence>
<keyword evidence="3 7" id="KW-0812">Transmembrane</keyword>
<evidence type="ECO:0000256" key="3">
    <source>
        <dbReference type="ARBA" id="ARBA00022692"/>
    </source>
</evidence>
<evidence type="ECO:0000259" key="8">
    <source>
        <dbReference type="Pfam" id="PF13515"/>
    </source>
</evidence>
<feature type="transmembrane region" description="Helical" evidence="7">
    <location>
        <begin position="468"/>
        <end position="486"/>
    </location>
</feature>
<feature type="transmembrane region" description="Helical" evidence="7">
    <location>
        <begin position="67"/>
        <end position="84"/>
    </location>
</feature>
<evidence type="ECO:0000313" key="10">
    <source>
        <dbReference type="Proteomes" id="UP000001890"/>
    </source>
</evidence>